<reference evidence="2" key="1">
    <citation type="submission" date="2018-05" db="EMBL/GenBank/DDBJ databases">
        <authorList>
            <person name="Lanie J.A."/>
            <person name="Ng W.-L."/>
            <person name="Kazmierczak K.M."/>
            <person name="Andrzejewski T.M."/>
            <person name="Davidsen T.M."/>
            <person name="Wayne K.J."/>
            <person name="Tettelin H."/>
            <person name="Glass J.I."/>
            <person name="Rusch D."/>
            <person name="Podicherti R."/>
            <person name="Tsui H.-C.T."/>
            <person name="Winkler M.E."/>
        </authorList>
    </citation>
    <scope>NUCLEOTIDE SEQUENCE</scope>
</reference>
<protein>
    <submittedName>
        <fullName evidence="2">Uncharacterized protein</fullName>
    </submittedName>
</protein>
<dbReference type="EMBL" id="UINC01216879">
    <property type="protein sequence ID" value="SVE43213.1"/>
    <property type="molecule type" value="Genomic_DNA"/>
</dbReference>
<name>A0A383DFW6_9ZZZZ</name>
<gene>
    <name evidence="2" type="ORF">METZ01_LOCUS496067</name>
</gene>
<feature type="non-terminal residue" evidence="2">
    <location>
        <position position="100"/>
    </location>
</feature>
<evidence type="ECO:0000313" key="2">
    <source>
        <dbReference type="EMBL" id="SVE43213.1"/>
    </source>
</evidence>
<proteinExistence type="predicted"/>
<feature type="compositionally biased region" description="Basic and acidic residues" evidence="1">
    <location>
        <begin position="78"/>
        <end position="87"/>
    </location>
</feature>
<dbReference type="AlphaFoldDB" id="A0A383DFW6"/>
<feature type="region of interest" description="Disordered" evidence="1">
    <location>
        <begin position="77"/>
        <end position="100"/>
    </location>
</feature>
<accession>A0A383DFW6</accession>
<organism evidence="2">
    <name type="scientific">marine metagenome</name>
    <dbReference type="NCBI Taxonomy" id="408172"/>
    <lineage>
        <taxon>unclassified sequences</taxon>
        <taxon>metagenomes</taxon>
        <taxon>ecological metagenomes</taxon>
    </lineage>
</organism>
<evidence type="ECO:0000256" key="1">
    <source>
        <dbReference type="SAM" id="MobiDB-lite"/>
    </source>
</evidence>
<sequence>MCTTVIINPMKKKDEIDEQINIAGIVVNDLYDLIEDWKKQGLSEVNILKALIAMLPQVVIDNSPDVETAHDLLNSLTKKGEESKRDLDLEEDVDTTKENK</sequence>